<dbReference type="Proteomes" id="UP000327085">
    <property type="component" value="Chromosome 4"/>
</dbReference>
<proteinExistence type="predicted"/>
<sequence>MKMAMKGSSSGSARSSQSGQVVEASPICRWLRARQLVWLQLLLGELRRGELMSSCPGTRGREELKNTRGGRAGGGREVVLNSYQETIKVVLKVEVVEGLFIEKMGHSGMTLATLEDQMKTEMKKNVELLLSMNKLVEDKHGLGVELSKAQKDLGEANRKIEAFASELRSYYDDSFLGEDAEDALAEQDEGPDAEPIGQSSAHIAQTEDPSTHGGEVTARERDQTEQGGEPTIQGGELTSEVVVIISNETRGGGEA</sequence>
<organism evidence="2 3">
    <name type="scientific">Prunus dulcis</name>
    <name type="common">Almond</name>
    <name type="synonym">Amygdalus dulcis</name>
    <dbReference type="NCBI Taxonomy" id="3755"/>
    <lineage>
        <taxon>Eukaryota</taxon>
        <taxon>Viridiplantae</taxon>
        <taxon>Streptophyta</taxon>
        <taxon>Embryophyta</taxon>
        <taxon>Tracheophyta</taxon>
        <taxon>Spermatophyta</taxon>
        <taxon>Magnoliopsida</taxon>
        <taxon>eudicotyledons</taxon>
        <taxon>Gunneridae</taxon>
        <taxon>Pentapetalae</taxon>
        <taxon>rosids</taxon>
        <taxon>fabids</taxon>
        <taxon>Rosales</taxon>
        <taxon>Rosaceae</taxon>
        <taxon>Amygdaloideae</taxon>
        <taxon>Amygdaleae</taxon>
        <taxon>Prunus</taxon>
    </lineage>
</organism>
<accession>A0A5E4F8Y0</accession>
<evidence type="ECO:0000313" key="3">
    <source>
        <dbReference type="Proteomes" id="UP000327085"/>
    </source>
</evidence>
<dbReference type="EMBL" id="CABIKO010000084">
    <property type="protein sequence ID" value="VVA24584.1"/>
    <property type="molecule type" value="Genomic_DNA"/>
</dbReference>
<feature type="compositionally biased region" description="Acidic residues" evidence="1">
    <location>
        <begin position="183"/>
        <end position="192"/>
    </location>
</feature>
<dbReference type="InParanoid" id="A0A5E4F8Y0"/>
<reference evidence="3" key="1">
    <citation type="journal article" date="2020" name="Plant J.">
        <title>Transposons played a major role in the diversification between the closely related almond and peach genomes: results from the almond genome sequence.</title>
        <authorList>
            <person name="Alioto T."/>
            <person name="Alexiou K.G."/>
            <person name="Bardil A."/>
            <person name="Barteri F."/>
            <person name="Castanera R."/>
            <person name="Cruz F."/>
            <person name="Dhingra A."/>
            <person name="Duval H."/>
            <person name="Fernandez I Marti A."/>
            <person name="Frias L."/>
            <person name="Galan B."/>
            <person name="Garcia J.L."/>
            <person name="Howad W."/>
            <person name="Gomez-Garrido J."/>
            <person name="Gut M."/>
            <person name="Julca I."/>
            <person name="Morata J."/>
            <person name="Puigdomenech P."/>
            <person name="Ribeca P."/>
            <person name="Rubio Cabetas M.J."/>
            <person name="Vlasova A."/>
            <person name="Wirthensohn M."/>
            <person name="Garcia-Mas J."/>
            <person name="Gabaldon T."/>
            <person name="Casacuberta J.M."/>
            <person name="Arus P."/>
        </authorList>
    </citation>
    <scope>NUCLEOTIDE SEQUENCE [LARGE SCALE GENOMIC DNA]</scope>
    <source>
        <strain evidence="3">cv. Texas</strain>
    </source>
</reference>
<dbReference type="AlphaFoldDB" id="A0A5E4F8Y0"/>
<evidence type="ECO:0000313" key="2">
    <source>
        <dbReference type="EMBL" id="VVA24584.1"/>
    </source>
</evidence>
<protein>
    <submittedName>
        <fullName evidence="2">PREDICTED: LOC110770112</fullName>
    </submittedName>
</protein>
<feature type="region of interest" description="Disordered" evidence="1">
    <location>
        <begin position="183"/>
        <end position="241"/>
    </location>
</feature>
<evidence type="ECO:0000256" key="1">
    <source>
        <dbReference type="SAM" id="MobiDB-lite"/>
    </source>
</evidence>
<gene>
    <name evidence="2" type="ORF">ALMOND_2B002481</name>
</gene>
<name>A0A5E4F8Y0_PRUDU</name>
<dbReference type="Gramene" id="VVA24584">
    <property type="protein sequence ID" value="VVA24584"/>
    <property type="gene ID" value="Prudul26B002481"/>
</dbReference>